<evidence type="ECO:0000259" key="9">
    <source>
        <dbReference type="PROSITE" id="PS50922"/>
    </source>
</evidence>
<dbReference type="PANTHER" id="PTHR12560:SF0">
    <property type="entry name" value="LD18904P"/>
    <property type="match status" value="1"/>
</dbReference>
<evidence type="ECO:0000256" key="2">
    <source>
        <dbReference type="ARBA" id="ARBA00009808"/>
    </source>
</evidence>
<feature type="transmembrane region" description="Helical" evidence="8">
    <location>
        <begin position="133"/>
        <end position="156"/>
    </location>
</feature>
<dbReference type="GO" id="GO:0050291">
    <property type="term" value="F:sphingosine N-acyltransferase activity"/>
    <property type="evidence" value="ECO:0007669"/>
    <property type="project" value="InterPro"/>
</dbReference>
<comment type="similarity">
    <text evidence="2">Belongs to the sphingosine N-acyltransferase family.</text>
</comment>
<dbReference type="GO" id="GO:0016020">
    <property type="term" value="C:membrane"/>
    <property type="evidence" value="ECO:0007669"/>
    <property type="project" value="UniProtKB-SubCell"/>
</dbReference>
<dbReference type="Proteomes" id="UP001187682">
    <property type="component" value="Unassembled WGS sequence"/>
</dbReference>
<feature type="domain" description="TLC" evidence="9">
    <location>
        <begin position="171"/>
        <end position="408"/>
    </location>
</feature>
<feature type="transmembrane region" description="Helical" evidence="8">
    <location>
        <begin position="379"/>
        <end position="400"/>
    </location>
</feature>
<feature type="region of interest" description="Disordered" evidence="7">
    <location>
        <begin position="413"/>
        <end position="479"/>
    </location>
</feature>
<feature type="compositionally biased region" description="Basic and acidic residues" evidence="7">
    <location>
        <begin position="34"/>
        <end position="45"/>
    </location>
</feature>
<keyword evidence="4 8" id="KW-1133">Transmembrane helix</keyword>
<evidence type="ECO:0000313" key="11">
    <source>
        <dbReference type="Proteomes" id="UP001187682"/>
    </source>
</evidence>
<feature type="compositionally biased region" description="Acidic residues" evidence="7">
    <location>
        <begin position="416"/>
        <end position="434"/>
    </location>
</feature>
<sequence length="491" mass="56158">MAEPQKQETAAATPAAAAGTGKPRPQAASAKSSVVREKKSKHTEEVTMNGPLYKRKSANVVLVRRQRKKDEGAFRLLASLFVENQVGLSFNLIALLFLAHAVFPRIRPTTRKFFTYSYYNPATGEYGIGYDDAYFISFCIVLFTGLRAFTMEYILAPFAKWCGITKSKDMTRFSEQAWLLVYYGVFWPLGMYIYYNSEYWLNLHGLWTNWPDRELEGLVKGYMLAQWAFWVQQILVLHMEERRKDHWQMFTHHIITNSLLFACYTYHQTRVGNLFLVLMDVVDIFLPLAKCLKYFGFTTVCDVIFGLFMASWVLARHVFYMKVCWSIYAQLPTIIPNACFTGPPHNLTGPHDPAPGLGYLLEPFLDPNGTVCFTTTVRWGFLGSLLCLQVLTILWFVLIVKVAMSVIRGKAADDIRSDDEAEEEEEEKEQEAEEPTPYAEEVGVDEIDLKSWERRNGARKRTVQSSGVSLSGHHSDRKELLGRIGCEKQVE</sequence>
<feature type="transmembrane region" description="Helical" evidence="8">
    <location>
        <begin position="294"/>
        <end position="315"/>
    </location>
</feature>
<dbReference type="EMBL" id="ONZQ02000003">
    <property type="protein sequence ID" value="SPO00203.1"/>
    <property type="molecule type" value="Genomic_DNA"/>
</dbReference>
<reference evidence="10" key="1">
    <citation type="submission" date="2018-03" db="EMBL/GenBank/DDBJ databases">
        <authorList>
            <person name="Guldener U."/>
        </authorList>
    </citation>
    <scope>NUCLEOTIDE SEQUENCE</scope>
</reference>
<dbReference type="Pfam" id="PF03798">
    <property type="entry name" value="TRAM_LAG1_CLN8"/>
    <property type="match status" value="1"/>
</dbReference>
<dbReference type="PROSITE" id="PS50922">
    <property type="entry name" value="TLC"/>
    <property type="match status" value="1"/>
</dbReference>
<dbReference type="SMART" id="SM00724">
    <property type="entry name" value="TLC"/>
    <property type="match status" value="1"/>
</dbReference>
<gene>
    <name evidence="10" type="ORF">DNG_03051</name>
</gene>
<keyword evidence="5 6" id="KW-0472">Membrane</keyword>
<keyword evidence="3 6" id="KW-0812">Transmembrane</keyword>
<keyword evidence="11" id="KW-1185">Reference proteome</keyword>
<dbReference type="AlphaFoldDB" id="A0AAE8MTI8"/>
<dbReference type="GO" id="GO:0046513">
    <property type="term" value="P:ceramide biosynthetic process"/>
    <property type="evidence" value="ECO:0007669"/>
    <property type="project" value="InterPro"/>
</dbReference>
<feature type="compositionally biased region" description="Basic and acidic residues" evidence="7">
    <location>
        <begin position="447"/>
        <end position="456"/>
    </location>
</feature>
<evidence type="ECO:0000256" key="8">
    <source>
        <dbReference type="SAM" id="Phobius"/>
    </source>
</evidence>
<evidence type="ECO:0000256" key="7">
    <source>
        <dbReference type="SAM" id="MobiDB-lite"/>
    </source>
</evidence>
<evidence type="ECO:0000256" key="3">
    <source>
        <dbReference type="ARBA" id="ARBA00022692"/>
    </source>
</evidence>
<evidence type="ECO:0000256" key="5">
    <source>
        <dbReference type="ARBA" id="ARBA00023136"/>
    </source>
</evidence>
<comment type="subcellular location">
    <subcellularLocation>
        <location evidence="1">Membrane</location>
        <topology evidence="1">Multi-pass membrane protein</topology>
    </subcellularLocation>
</comment>
<feature type="compositionally biased region" description="Low complexity" evidence="7">
    <location>
        <begin position="9"/>
        <end position="21"/>
    </location>
</feature>
<accession>A0AAE8MTI8</accession>
<comment type="caution">
    <text evidence="10">The sequence shown here is derived from an EMBL/GenBank/DDBJ whole genome shotgun (WGS) entry which is preliminary data.</text>
</comment>
<name>A0AAE8MTI8_9PEZI</name>
<dbReference type="PANTHER" id="PTHR12560">
    <property type="entry name" value="LONGEVITY ASSURANCE FACTOR 1 LAG1"/>
    <property type="match status" value="1"/>
</dbReference>
<dbReference type="InterPro" id="IPR016439">
    <property type="entry name" value="Lag1/Lac1-like"/>
</dbReference>
<protein>
    <submittedName>
        <fullName evidence="10">Related to protein LAC1</fullName>
    </submittedName>
</protein>
<feature type="transmembrane region" description="Helical" evidence="8">
    <location>
        <begin position="217"/>
        <end position="237"/>
    </location>
</feature>
<evidence type="ECO:0000256" key="4">
    <source>
        <dbReference type="ARBA" id="ARBA00022989"/>
    </source>
</evidence>
<evidence type="ECO:0000256" key="1">
    <source>
        <dbReference type="ARBA" id="ARBA00004141"/>
    </source>
</evidence>
<proteinExistence type="inferred from homology"/>
<feature type="transmembrane region" description="Helical" evidence="8">
    <location>
        <begin position="74"/>
        <end position="103"/>
    </location>
</feature>
<evidence type="ECO:0000313" key="10">
    <source>
        <dbReference type="EMBL" id="SPO00203.1"/>
    </source>
</evidence>
<feature type="region of interest" description="Disordered" evidence="7">
    <location>
        <begin position="1"/>
        <end position="45"/>
    </location>
</feature>
<organism evidence="10 11">
    <name type="scientific">Cephalotrichum gorgonifer</name>
    <dbReference type="NCBI Taxonomy" id="2041049"/>
    <lineage>
        <taxon>Eukaryota</taxon>
        <taxon>Fungi</taxon>
        <taxon>Dikarya</taxon>
        <taxon>Ascomycota</taxon>
        <taxon>Pezizomycotina</taxon>
        <taxon>Sordariomycetes</taxon>
        <taxon>Hypocreomycetidae</taxon>
        <taxon>Microascales</taxon>
        <taxon>Microascaceae</taxon>
        <taxon>Cephalotrichum</taxon>
    </lineage>
</organism>
<evidence type="ECO:0000256" key="6">
    <source>
        <dbReference type="PROSITE-ProRule" id="PRU00205"/>
    </source>
</evidence>
<dbReference type="InterPro" id="IPR006634">
    <property type="entry name" value="TLC-dom"/>
</dbReference>
<feature type="transmembrane region" description="Helical" evidence="8">
    <location>
        <begin position="177"/>
        <end position="197"/>
    </location>
</feature>